<dbReference type="EMBL" id="JAAAIM010000555">
    <property type="protein sequence ID" value="KAG0286656.1"/>
    <property type="molecule type" value="Genomic_DNA"/>
</dbReference>
<feature type="compositionally biased region" description="Low complexity" evidence="1">
    <location>
        <begin position="177"/>
        <end position="193"/>
    </location>
</feature>
<accession>A0ABQ7JWI3</accession>
<evidence type="ECO:0000256" key="3">
    <source>
        <dbReference type="SAM" id="SignalP"/>
    </source>
</evidence>
<protein>
    <submittedName>
        <fullName evidence="4">Uncharacterized protein</fullName>
    </submittedName>
</protein>
<feature type="region of interest" description="Disordered" evidence="1">
    <location>
        <begin position="133"/>
        <end position="206"/>
    </location>
</feature>
<keyword evidence="2" id="KW-1133">Transmembrane helix</keyword>
<dbReference type="Proteomes" id="UP001194696">
    <property type="component" value="Unassembled WGS sequence"/>
</dbReference>
<name>A0ABQ7JWI3_9FUNG</name>
<proteinExistence type="predicted"/>
<evidence type="ECO:0000313" key="5">
    <source>
        <dbReference type="Proteomes" id="UP001194696"/>
    </source>
</evidence>
<keyword evidence="2" id="KW-0812">Transmembrane</keyword>
<feature type="compositionally biased region" description="Polar residues" evidence="1">
    <location>
        <begin position="194"/>
        <end position="206"/>
    </location>
</feature>
<feature type="compositionally biased region" description="Pro residues" evidence="1">
    <location>
        <begin position="139"/>
        <end position="150"/>
    </location>
</feature>
<feature type="chain" id="PRO_5045946120" evidence="3">
    <location>
        <begin position="22"/>
        <end position="373"/>
    </location>
</feature>
<keyword evidence="5" id="KW-1185">Reference proteome</keyword>
<feature type="compositionally biased region" description="Low complexity" evidence="1">
    <location>
        <begin position="151"/>
        <end position="164"/>
    </location>
</feature>
<evidence type="ECO:0000313" key="4">
    <source>
        <dbReference type="EMBL" id="KAG0286656.1"/>
    </source>
</evidence>
<keyword evidence="2" id="KW-0472">Membrane</keyword>
<reference evidence="4 5" key="1">
    <citation type="journal article" date="2020" name="Fungal Divers.">
        <title>Resolving the Mortierellaceae phylogeny through synthesis of multi-gene phylogenetics and phylogenomics.</title>
        <authorList>
            <person name="Vandepol N."/>
            <person name="Liber J."/>
            <person name="Desiro A."/>
            <person name="Na H."/>
            <person name="Kennedy M."/>
            <person name="Barry K."/>
            <person name="Grigoriev I.V."/>
            <person name="Miller A.N."/>
            <person name="O'Donnell K."/>
            <person name="Stajich J.E."/>
            <person name="Bonito G."/>
        </authorList>
    </citation>
    <scope>NUCLEOTIDE SEQUENCE [LARGE SCALE GENOMIC DNA]</scope>
    <source>
        <strain evidence="4 5">AD045</strain>
    </source>
</reference>
<sequence length="373" mass="38404">MAWSLLCSMVILSSFLTFLSPSTGGGRALAALEQGFCGDCQTFSNAIGVCGGTFTAADIEVPTEYVLNQLYAKCTCTAVMQTVLWNCAKCEFLAGHGSKGVPPKKHKMTCLAWGITNDAYNAPYTGVVAPGTVTDVNNPNPPPVPEPTITPKPTTTGSPKPSTTTGGGNNSDGGDKPSGTSSSTSNPSNSQDSLNGDKNASGSSSGPNTAAIGISVGIIGVAFIAGVMAVVMMKRRRRRRRSPLDLDDSPALANFAALDDKWENKANRPMSPPLPPAPIASATPVVGGGRGNGRGGYGEGSVVGGYDAQYDAQYDDQYGYGHGHHGGGGSSSGGGFFGCLAFDLFGLFTLLLKLKFLGHAISLKLFLALLPLP</sequence>
<organism evidence="4 5">
    <name type="scientific">Linnemannia gamsii</name>
    <dbReference type="NCBI Taxonomy" id="64522"/>
    <lineage>
        <taxon>Eukaryota</taxon>
        <taxon>Fungi</taxon>
        <taxon>Fungi incertae sedis</taxon>
        <taxon>Mucoromycota</taxon>
        <taxon>Mortierellomycotina</taxon>
        <taxon>Mortierellomycetes</taxon>
        <taxon>Mortierellales</taxon>
        <taxon>Mortierellaceae</taxon>
        <taxon>Linnemannia</taxon>
    </lineage>
</organism>
<feature type="signal peptide" evidence="3">
    <location>
        <begin position="1"/>
        <end position="21"/>
    </location>
</feature>
<comment type="caution">
    <text evidence="4">The sequence shown here is derived from an EMBL/GenBank/DDBJ whole genome shotgun (WGS) entry which is preliminary data.</text>
</comment>
<evidence type="ECO:0000256" key="1">
    <source>
        <dbReference type="SAM" id="MobiDB-lite"/>
    </source>
</evidence>
<evidence type="ECO:0000256" key="2">
    <source>
        <dbReference type="SAM" id="Phobius"/>
    </source>
</evidence>
<feature type="transmembrane region" description="Helical" evidence="2">
    <location>
        <begin position="210"/>
        <end position="232"/>
    </location>
</feature>
<gene>
    <name evidence="4" type="ORF">BGZ96_009267</name>
</gene>
<keyword evidence="3" id="KW-0732">Signal</keyword>